<keyword evidence="1" id="KW-1133">Transmembrane helix</keyword>
<organism evidence="2 3">
    <name type="scientific">Archangium gephyra</name>
    <dbReference type="NCBI Taxonomy" id="48"/>
    <lineage>
        <taxon>Bacteria</taxon>
        <taxon>Pseudomonadati</taxon>
        <taxon>Myxococcota</taxon>
        <taxon>Myxococcia</taxon>
        <taxon>Myxococcales</taxon>
        <taxon>Cystobacterineae</taxon>
        <taxon>Archangiaceae</taxon>
        <taxon>Archangium</taxon>
    </lineage>
</organism>
<accession>A0A2W5VT80</accession>
<keyword evidence="1" id="KW-0812">Transmembrane</keyword>
<dbReference type="Proteomes" id="UP000249061">
    <property type="component" value="Unassembled WGS sequence"/>
</dbReference>
<reference evidence="2 3" key="1">
    <citation type="submission" date="2017-08" db="EMBL/GenBank/DDBJ databases">
        <title>Infants hospitalized years apart are colonized by the same room-sourced microbial strains.</title>
        <authorList>
            <person name="Brooks B."/>
            <person name="Olm M.R."/>
            <person name="Firek B.A."/>
            <person name="Baker R."/>
            <person name="Thomas B.C."/>
            <person name="Morowitz M.J."/>
            <person name="Banfield J.F."/>
        </authorList>
    </citation>
    <scope>NUCLEOTIDE SEQUENCE [LARGE SCALE GENOMIC DNA]</scope>
    <source>
        <strain evidence="2">S2_003_000_R2_14</strain>
    </source>
</reference>
<proteinExistence type="predicted"/>
<gene>
    <name evidence="2" type="ORF">DI536_02475</name>
</gene>
<keyword evidence="1" id="KW-0472">Membrane</keyword>
<comment type="caution">
    <text evidence="2">The sequence shown here is derived from an EMBL/GenBank/DDBJ whole genome shotgun (WGS) entry which is preliminary data.</text>
</comment>
<protein>
    <submittedName>
        <fullName evidence="2">Uncharacterized protein</fullName>
    </submittedName>
</protein>
<dbReference type="AlphaFoldDB" id="A0A2W5VT80"/>
<evidence type="ECO:0000313" key="2">
    <source>
        <dbReference type="EMBL" id="PZR18764.1"/>
    </source>
</evidence>
<sequence>MNESKPDDLLAAGVMGACCFFIGFVGIIGVIIWLMRSRSAPPQGLQGVTAPQPAYAPPAAEFHLSVIAIAFDAYFRPQVEAAIRTVAGITDPVQMRVALIQAATKALIGIAPQWRHFGYGEKDLNDLTSAQQSYQTAITDFRARSEQPGDGGALSVLTIILCTRGRRLGVSRLDTRQQIHELLADRLLLSPGTLLGAELLWAPQTGSVSEPVARERFPEMHVVAL</sequence>
<dbReference type="EMBL" id="QFQP01000001">
    <property type="protein sequence ID" value="PZR18764.1"/>
    <property type="molecule type" value="Genomic_DNA"/>
</dbReference>
<feature type="transmembrane region" description="Helical" evidence="1">
    <location>
        <begin position="12"/>
        <end position="35"/>
    </location>
</feature>
<evidence type="ECO:0000256" key="1">
    <source>
        <dbReference type="SAM" id="Phobius"/>
    </source>
</evidence>
<name>A0A2W5VT80_9BACT</name>
<evidence type="ECO:0000313" key="3">
    <source>
        <dbReference type="Proteomes" id="UP000249061"/>
    </source>
</evidence>